<feature type="domain" description="YCII-related" evidence="2">
    <location>
        <begin position="1"/>
        <end position="114"/>
    </location>
</feature>
<evidence type="ECO:0000259" key="2">
    <source>
        <dbReference type="Pfam" id="PF03795"/>
    </source>
</evidence>
<gene>
    <name evidence="3" type="ORF">GCM10010170_011720</name>
</gene>
<comment type="caution">
    <text evidence="3">The sequence shown here is derived from an EMBL/GenBank/DDBJ whole genome shotgun (WGS) entry which is preliminary data.</text>
</comment>
<dbReference type="Proteomes" id="UP001501444">
    <property type="component" value="Unassembled WGS sequence"/>
</dbReference>
<evidence type="ECO:0000256" key="1">
    <source>
        <dbReference type="ARBA" id="ARBA00007689"/>
    </source>
</evidence>
<dbReference type="RefSeq" id="WP_344611191.1">
    <property type="nucleotide sequence ID" value="NZ_BAAARV010000007.1"/>
</dbReference>
<evidence type="ECO:0000313" key="3">
    <source>
        <dbReference type="EMBL" id="GAA2332656.1"/>
    </source>
</evidence>
<dbReference type="PANTHER" id="PTHR35174:SF4">
    <property type="entry name" value="BLL7163 PROTEIN"/>
    <property type="match status" value="1"/>
</dbReference>
<dbReference type="InterPro" id="IPR011008">
    <property type="entry name" value="Dimeric_a/b-barrel"/>
</dbReference>
<dbReference type="Gene3D" id="3.30.70.1060">
    <property type="entry name" value="Dimeric alpha+beta barrel"/>
    <property type="match status" value="1"/>
</dbReference>
<accession>A0ABN3FLM8</accession>
<sequence>MRVLVMTKGAGADEEKGTPTAEMFEQMKVYNEQLVNAGIMLGGEGLQPSAKGAQVVFTETGTSVVDGPFAESKELIAGYWIWEVRSLEEAVEWAKRCPYDPRYGADQVLEIRPFYEMADFDATLAAASADEESPAPREDG</sequence>
<dbReference type="PANTHER" id="PTHR35174">
    <property type="entry name" value="BLL7171 PROTEIN-RELATED"/>
    <property type="match status" value="1"/>
</dbReference>
<dbReference type="InterPro" id="IPR005545">
    <property type="entry name" value="YCII"/>
</dbReference>
<evidence type="ECO:0000313" key="4">
    <source>
        <dbReference type="Proteomes" id="UP001501444"/>
    </source>
</evidence>
<dbReference type="Pfam" id="PF03795">
    <property type="entry name" value="YCII"/>
    <property type="match status" value="1"/>
</dbReference>
<protein>
    <submittedName>
        <fullName evidence="3">YciI family protein</fullName>
    </submittedName>
</protein>
<dbReference type="EMBL" id="BAAARV010000007">
    <property type="protein sequence ID" value="GAA2332656.1"/>
    <property type="molecule type" value="Genomic_DNA"/>
</dbReference>
<comment type="similarity">
    <text evidence="1">Belongs to the YciI family.</text>
</comment>
<organism evidence="3 4">
    <name type="scientific">Dactylosporangium salmoneum</name>
    <dbReference type="NCBI Taxonomy" id="53361"/>
    <lineage>
        <taxon>Bacteria</taxon>
        <taxon>Bacillati</taxon>
        <taxon>Actinomycetota</taxon>
        <taxon>Actinomycetes</taxon>
        <taxon>Micromonosporales</taxon>
        <taxon>Micromonosporaceae</taxon>
        <taxon>Dactylosporangium</taxon>
    </lineage>
</organism>
<keyword evidence="4" id="KW-1185">Reference proteome</keyword>
<reference evidence="3 4" key="1">
    <citation type="journal article" date="2019" name="Int. J. Syst. Evol. Microbiol.">
        <title>The Global Catalogue of Microorganisms (GCM) 10K type strain sequencing project: providing services to taxonomists for standard genome sequencing and annotation.</title>
        <authorList>
            <consortium name="The Broad Institute Genomics Platform"/>
            <consortium name="The Broad Institute Genome Sequencing Center for Infectious Disease"/>
            <person name="Wu L."/>
            <person name="Ma J."/>
        </authorList>
    </citation>
    <scope>NUCLEOTIDE SEQUENCE [LARGE SCALE GENOMIC DNA]</scope>
    <source>
        <strain evidence="3 4">JCM 3272</strain>
    </source>
</reference>
<dbReference type="SUPFAM" id="SSF54909">
    <property type="entry name" value="Dimeric alpha+beta barrel"/>
    <property type="match status" value="1"/>
</dbReference>
<proteinExistence type="inferred from homology"/>
<name>A0ABN3FLM8_9ACTN</name>